<keyword evidence="1" id="KW-0472">Membrane</keyword>
<accession>A0A563UJG7</accession>
<dbReference type="OrthoDB" id="679547at2"/>
<dbReference type="RefSeq" id="WP_146380409.1">
    <property type="nucleotide sequence ID" value="NZ_VOEJ01000001.1"/>
</dbReference>
<proteinExistence type="inferred from homology"/>
<dbReference type="EMBL" id="VOEJ01000001">
    <property type="protein sequence ID" value="TWR31512.1"/>
    <property type="molecule type" value="Genomic_DNA"/>
</dbReference>
<comment type="caution">
    <text evidence="2">The sequence shown here is derived from an EMBL/GenBank/DDBJ whole genome shotgun (WGS) entry which is preliminary data.</text>
</comment>
<dbReference type="GO" id="GO:0009279">
    <property type="term" value="C:cell outer membrane"/>
    <property type="evidence" value="ECO:0007669"/>
    <property type="project" value="UniProtKB-SubCell"/>
</dbReference>
<dbReference type="InterPro" id="IPR039426">
    <property type="entry name" value="TonB-dep_rcpt-like"/>
</dbReference>
<dbReference type="Proteomes" id="UP000320042">
    <property type="component" value="Unassembled WGS sequence"/>
</dbReference>
<keyword evidence="1" id="KW-0812">Transmembrane</keyword>
<dbReference type="SUPFAM" id="SSF56935">
    <property type="entry name" value="Porins"/>
    <property type="match status" value="1"/>
</dbReference>
<keyword evidence="1" id="KW-1134">Transmembrane beta strand</keyword>
<organism evidence="2 3">
    <name type="scientific">Mucilaginibacter pallidiroseus</name>
    <dbReference type="NCBI Taxonomy" id="2599295"/>
    <lineage>
        <taxon>Bacteria</taxon>
        <taxon>Pseudomonadati</taxon>
        <taxon>Bacteroidota</taxon>
        <taxon>Sphingobacteriia</taxon>
        <taxon>Sphingobacteriales</taxon>
        <taxon>Sphingobacteriaceae</taxon>
        <taxon>Mucilaginibacter</taxon>
    </lineage>
</organism>
<protein>
    <recommendedName>
        <fullName evidence="4">TonB-dependent receptor plug domain-containing protein</fullName>
    </recommendedName>
</protein>
<evidence type="ECO:0000313" key="2">
    <source>
        <dbReference type="EMBL" id="TWR31512.1"/>
    </source>
</evidence>
<keyword evidence="3" id="KW-1185">Reference proteome</keyword>
<sequence>MKKALYLLSILLIALLAVSFTTTDWLEALLGKLEQYASKNPQEKVYIQLDKPYYSIGDDVWFKAYMVKADDNQPSPLSNTIFVSLLDESDSVRKTVVVPVENGTADGSFTLTDSLINSGHYKLIAYSSLMQNFDSDFYFTKDLLIADARTSTSLFLKDQIDFEGSKMTANIDIYNPLTDKKLAGTAVDYKIIQNNKSLTDGKAVTNQDGKLIVTHNMASNFAESGPVFLELDIPQNDRSVSKRIISVYNKKAKPDVQFFPESGKLVAGVRSKVGFKALGPDGFGIDLKGFIINQSNKKLFDFKSSHAGMGAFALQPTAGDVYTAVITDAAGAVNKYTLPKVENTGYVLSVNGISDDSLTVAVQAGKGTPSNDELAIVALQNSIVMFSGRLKKGVNSSAVKISNAKFNTGIVQFTLLSSSSIPLAERLSYIHHDDQINLTISSDKQIYNKREKVDLTVSATDDDKSPVQGNFSISVTDENKVGIDEDAETTILSNLLLTSDLHGYIEAPNYYFNTDNKDRYVHLDNLLLTQGWRRFKWTDAVSGKQSPSPYDAKGGISVSGQVLSLTNKPLPNSKVSIYATTENGVVTLDTVADASGRFIFKNIQIQNTAKFLVKAEKANGNVNAKIVFDVPPKRNYTSTPIINDFSTKGLLVYLQSTEKRFNLMPDGLPGHTIMLNEVKVKDKKVDRYTIPESAKLGTGNANIVLKSEEVEKYQNLWEIFYNKPGVEVRDRSVYSVGRVVSLTRPNRSPMLVRLNGMAVDQSVILDLQPSVVEGVEIFLPGPATAIYGNEGYWGVIEITTKKGGVKNYSRSTNINSIVVDGNVPDKEFYSPVYETKSIKSNNPDLRSTIYWNPGVNSDAEGKAKVSFYTADEPGTYRVTIEGLDAEGRLAHKVYRYNVK</sequence>
<evidence type="ECO:0000313" key="3">
    <source>
        <dbReference type="Proteomes" id="UP000320042"/>
    </source>
</evidence>
<gene>
    <name evidence="2" type="ORF">FPZ43_03295</name>
</gene>
<keyword evidence="1" id="KW-0998">Cell outer membrane</keyword>
<name>A0A563UJG7_9SPHI</name>
<dbReference type="InterPro" id="IPR037066">
    <property type="entry name" value="Plug_dom_sf"/>
</dbReference>
<evidence type="ECO:0008006" key="4">
    <source>
        <dbReference type="Google" id="ProtNLM"/>
    </source>
</evidence>
<dbReference type="AlphaFoldDB" id="A0A563UJG7"/>
<comment type="similarity">
    <text evidence="1">Belongs to the TonB-dependent receptor family.</text>
</comment>
<dbReference type="Gene3D" id="2.60.40.1930">
    <property type="match status" value="1"/>
</dbReference>
<comment type="subcellular location">
    <subcellularLocation>
        <location evidence="1">Cell outer membrane</location>
        <topology evidence="1">Multi-pass membrane protein</topology>
    </subcellularLocation>
</comment>
<dbReference type="PROSITE" id="PS52016">
    <property type="entry name" value="TONB_DEPENDENT_REC_3"/>
    <property type="match status" value="1"/>
</dbReference>
<dbReference type="Gene3D" id="2.170.130.10">
    <property type="entry name" value="TonB-dependent receptor, plug domain"/>
    <property type="match status" value="1"/>
</dbReference>
<reference evidence="2 3" key="1">
    <citation type="submission" date="2019-07" db="EMBL/GenBank/DDBJ databases">
        <authorList>
            <person name="Kim J."/>
        </authorList>
    </citation>
    <scope>NUCLEOTIDE SEQUENCE [LARGE SCALE GENOMIC DNA]</scope>
    <source>
        <strain evidence="3">dk17</strain>
    </source>
</reference>
<evidence type="ECO:0000256" key="1">
    <source>
        <dbReference type="PROSITE-ProRule" id="PRU01360"/>
    </source>
</evidence>
<keyword evidence="1" id="KW-0813">Transport</keyword>